<name>A0ABD5ZN14_9EURY</name>
<gene>
    <name evidence="2" type="ORF">ACFQJ4_05060</name>
</gene>
<dbReference type="GeneID" id="79266355"/>
<feature type="transmembrane region" description="Helical" evidence="1">
    <location>
        <begin position="132"/>
        <end position="160"/>
    </location>
</feature>
<feature type="transmembrane region" description="Helical" evidence="1">
    <location>
        <begin position="100"/>
        <end position="126"/>
    </location>
</feature>
<evidence type="ECO:0000256" key="1">
    <source>
        <dbReference type="SAM" id="Phobius"/>
    </source>
</evidence>
<keyword evidence="1" id="KW-1133">Transmembrane helix</keyword>
<dbReference type="Pfam" id="PF12679">
    <property type="entry name" value="ABC2_membrane_2"/>
    <property type="match status" value="1"/>
</dbReference>
<feature type="transmembrane region" description="Helical" evidence="1">
    <location>
        <begin position="46"/>
        <end position="70"/>
    </location>
</feature>
<evidence type="ECO:0000313" key="2">
    <source>
        <dbReference type="EMBL" id="MFC7234687.1"/>
    </source>
</evidence>
<evidence type="ECO:0000313" key="3">
    <source>
        <dbReference type="Proteomes" id="UP001596398"/>
    </source>
</evidence>
<keyword evidence="3" id="KW-1185">Reference proteome</keyword>
<feature type="transmembrane region" description="Helical" evidence="1">
    <location>
        <begin position="172"/>
        <end position="194"/>
    </location>
</feature>
<organism evidence="2 3">
    <name type="scientific">Halosegnis marinus</name>
    <dbReference type="NCBI Taxonomy" id="3034023"/>
    <lineage>
        <taxon>Archaea</taxon>
        <taxon>Methanobacteriati</taxon>
        <taxon>Methanobacteriota</taxon>
        <taxon>Stenosarchaea group</taxon>
        <taxon>Halobacteria</taxon>
        <taxon>Halobacteriales</taxon>
        <taxon>Natronomonadaceae</taxon>
        <taxon>Halosegnis</taxon>
    </lineage>
</organism>
<dbReference type="PANTHER" id="PTHR43471">
    <property type="entry name" value="ABC TRANSPORTER PERMEASE"/>
    <property type="match status" value="1"/>
</dbReference>
<feature type="transmembrane region" description="Helical" evidence="1">
    <location>
        <begin position="241"/>
        <end position="266"/>
    </location>
</feature>
<dbReference type="AlphaFoldDB" id="A0ABD5ZN14"/>
<comment type="caution">
    <text evidence="2">The sequence shown here is derived from an EMBL/GenBank/DDBJ whole genome shotgun (WGS) entry which is preliminary data.</text>
</comment>
<feature type="transmembrane region" description="Helical" evidence="1">
    <location>
        <begin position="20"/>
        <end position="40"/>
    </location>
</feature>
<dbReference type="PANTHER" id="PTHR43471:SF1">
    <property type="entry name" value="ABC TRANSPORTER PERMEASE PROTEIN NOSY-RELATED"/>
    <property type="match status" value="1"/>
</dbReference>
<dbReference type="EMBL" id="JBHTAP010000001">
    <property type="protein sequence ID" value="MFC7234687.1"/>
    <property type="molecule type" value="Genomic_DNA"/>
</dbReference>
<keyword evidence="1" id="KW-0812">Transmembrane</keyword>
<sequence>MSWRAVARNDLRTLRRSRGAVGLTGVLLLVYVGLAGVFLYVGEPDFAAYTDVLGAVLAILAPLLAVVFGYGTVVEERGSGTATLALSLPHSRRSLVAGKLAARTGLFAAATWLATLVAGAVTLAAFPAFDAATFLGLSLLATGYGVVFLAFAVGLSALFASTRRVIAAALGGYFALVVAWGTLVDVVGLVLFRLDTAAFMGDYPTWAAFARMFSPGAAFDYLRADLLDVGTLPAVTRLSDAWFVSTGGAALALLAWAVVPLALGYLRFRATDL</sequence>
<dbReference type="RefSeq" id="WP_276235701.1">
    <property type="nucleotide sequence ID" value="NZ_CP119802.1"/>
</dbReference>
<keyword evidence="1" id="KW-0472">Membrane</keyword>
<dbReference type="Proteomes" id="UP001596398">
    <property type="component" value="Unassembled WGS sequence"/>
</dbReference>
<dbReference type="GO" id="GO:0005886">
    <property type="term" value="C:plasma membrane"/>
    <property type="evidence" value="ECO:0007669"/>
    <property type="project" value="UniProtKB-SubCell"/>
</dbReference>
<protein>
    <submittedName>
        <fullName evidence="2">ABC transporter permease</fullName>
    </submittedName>
</protein>
<accession>A0ABD5ZN14</accession>
<proteinExistence type="predicted"/>
<reference evidence="2 3" key="1">
    <citation type="journal article" date="2019" name="Int. J. Syst. Evol. Microbiol.">
        <title>The Global Catalogue of Microorganisms (GCM) 10K type strain sequencing project: providing services to taxonomists for standard genome sequencing and annotation.</title>
        <authorList>
            <consortium name="The Broad Institute Genomics Platform"/>
            <consortium name="The Broad Institute Genome Sequencing Center for Infectious Disease"/>
            <person name="Wu L."/>
            <person name="Ma J."/>
        </authorList>
    </citation>
    <scope>NUCLEOTIDE SEQUENCE [LARGE SCALE GENOMIC DNA]</scope>
    <source>
        <strain evidence="2 3">DT85</strain>
    </source>
</reference>